<dbReference type="EMBL" id="FOCQ01000001">
    <property type="protein sequence ID" value="SEM71258.1"/>
    <property type="molecule type" value="Genomic_DNA"/>
</dbReference>
<name>A0A1H8AN57_9BACL</name>
<reference evidence="1 2" key="1">
    <citation type="submission" date="2016-10" db="EMBL/GenBank/DDBJ databases">
        <authorList>
            <person name="de Groot N.N."/>
        </authorList>
    </citation>
    <scope>NUCLEOTIDE SEQUENCE [LARGE SCALE GENOMIC DNA]</scope>
    <source>
        <strain evidence="1 2">DSM 46701</strain>
    </source>
</reference>
<dbReference type="NCBIfam" id="TIGR02845">
    <property type="entry name" value="spore_V_AD"/>
    <property type="match status" value="1"/>
</dbReference>
<protein>
    <submittedName>
        <fullName evidence="1">Stage V sporulation protein AD</fullName>
    </submittedName>
</protein>
<dbReference type="STRING" id="1173111.SAMN05444955_101211"/>
<dbReference type="Proteomes" id="UP000199695">
    <property type="component" value="Unassembled WGS sequence"/>
</dbReference>
<gene>
    <name evidence="1" type="ORF">SAMN05444955_101211</name>
</gene>
<keyword evidence="2" id="KW-1185">Reference proteome</keyword>
<dbReference type="OrthoDB" id="9770068at2"/>
<accession>A0A1H8AN57</accession>
<evidence type="ECO:0000313" key="1">
    <source>
        <dbReference type="EMBL" id="SEM71258.1"/>
    </source>
</evidence>
<organism evidence="1 2">
    <name type="scientific">Lihuaxuella thermophila</name>
    <dbReference type="NCBI Taxonomy" id="1173111"/>
    <lineage>
        <taxon>Bacteria</taxon>
        <taxon>Bacillati</taxon>
        <taxon>Bacillota</taxon>
        <taxon>Bacilli</taxon>
        <taxon>Bacillales</taxon>
        <taxon>Thermoactinomycetaceae</taxon>
        <taxon>Lihuaxuella</taxon>
    </lineage>
</organism>
<dbReference type="InterPro" id="IPR016039">
    <property type="entry name" value="Thiolase-like"/>
</dbReference>
<dbReference type="RefSeq" id="WP_089964508.1">
    <property type="nucleotide sequence ID" value="NZ_FOCQ01000001.1"/>
</dbReference>
<dbReference type="InterPro" id="IPR038369">
    <property type="entry name" value="SpoVAD_sf"/>
</dbReference>
<dbReference type="AlphaFoldDB" id="A0A1H8AN57"/>
<dbReference type="SUPFAM" id="SSF53901">
    <property type="entry name" value="Thiolase-like"/>
    <property type="match status" value="1"/>
</dbReference>
<dbReference type="NCBIfam" id="NF009069">
    <property type="entry name" value="PRK12404.1"/>
    <property type="match status" value="1"/>
</dbReference>
<dbReference type="InterPro" id="IPR010894">
    <property type="entry name" value="SpoVAD"/>
</dbReference>
<proteinExistence type="predicted"/>
<evidence type="ECO:0000313" key="2">
    <source>
        <dbReference type="Proteomes" id="UP000199695"/>
    </source>
</evidence>
<sequence length="337" mass="36334">MPGQRRVGRSTWSFEQEVRIISSAAVAGPMEGEGRLGECYDFIYNDLYAGQETWEKAERKMLEDAVSIALKKADLTNRDIDVYLAGDLLNQNISASFSAKAVGIPFLGVYGACSTSMLSLSLAAALVEAGYARYAAAGVSSHHCTAEKQYRYPTEYGGQKPATAQWTVTGAGVGIVGIREQGPRIRYATIGTVTDRGIKNPFDMGTAMAPAAAKTIQTHFEDTGRTPKDYDLIVTGDLAGVGHPITRELLEKEGYRMGDQFQDCGLMIYTSEQETFAGGSGCACSAIVTYGHLLEQMMKGTYRRILVVATGALLSPISYQQGEVIPCVAHAVAFEMN</sequence>
<dbReference type="NCBIfam" id="NF006160">
    <property type="entry name" value="PRK08304.1"/>
    <property type="match status" value="1"/>
</dbReference>
<dbReference type="Gene3D" id="3.40.47.40">
    <property type="entry name" value="Stage V sporulation protein AD"/>
    <property type="match status" value="1"/>
</dbReference>
<dbReference type="PIRSF" id="PIRSF011570">
    <property type="entry name" value="SpoVAD"/>
    <property type="match status" value="1"/>
</dbReference>
<dbReference type="GO" id="GO:0016746">
    <property type="term" value="F:acyltransferase activity"/>
    <property type="evidence" value="ECO:0007669"/>
    <property type="project" value="InterPro"/>
</dbReference>
<dbReference type="Pfam" id="PF07451">
    <property type="entry name" value="SpoVAD"/>
    <property type="match status" value="1"/>
</dbReference>